<dbReference type="InterPro" id="IPR001910">
    <property type="entry name" value="Inosine/uridine_hydrolase_dom"/>
</dbReference>
<dbReference type="AlphaFoldDB" id="A0AA37UF47"/>
<comment type="caution">
    <text evidence="4">The sequence shown here is derived from an EMBL/GenBank/DDBJ whole genome shotgun (WGS) entry which is preliminary data.</text>
</comment>
<dbReference type="GO" id="GO:0006152">
    <property type="term" value="P:purine nucleoside catabolic process"/>
    <property type="evidence" value="ECO:0007669"/>
    <property type="project" value="TreeGrafter"/>
</dbReference>
<gene>
    <name evidence="4" type="ORF">GCM10025874_23620</name>
</gene>
<proteinExistence type="predicted"/>
<dbReference type="EMBL" id="BSUL01000001">
    <property type="protein sequence ID" value="GMA29109.1"/>
    <property type="molecule type" value="Genomic_DNA"/>
</dbReference>
<dbReference type="Pfam" id="PF01156">
    <property type="entry name" value="IU_nuc_hydro"/>
    <property type="match status" value="1"/>
</dbReference>
<organism evidence="4 5">
    <name type="scientific">Arenivirga flava</name>
    <dbReference type="NCBI Taxonomy" id="1930060"/>
    <lineage>
        <taxon>Bacteria</taxon>
        <taxon>Bacillati</taxon>
        <taxon>Actinomycetota</taxon>
        <taxon>Actinomycetes</taxon>
        <taxon>Micrococcales</taxon>
        <taxon>Microbacteriaceae</taxon>
        <taxon>Arenivirga</taxon>
    </lineage>
</organism>
<name>A0AA37UF47_9MICO</name>
<protein>
    <recommendedName>
        <fullName evidence="3">Inosine/uridine-preferring nucleoside hydrolase domain-containing protein</fullName>
    </recommendedName>
</protein>
<sequence>MTLATVRPRIRVIVDNDFSGDPDDLYQLAHHVLSPSVEIPFVIGSHLRPGDHFDPSEQQAENAVRVARGLLDLMGSSVPVVQGSNVGLTDAATPVDSPAARAIIAEALRDDTELPLFVAVGGGLTEIASALLLEPAIAERLTVVWIGGPEYPGRPKPPGIDGSEYNLRIDIPAAQAVFASTMALHQFPRDAYRQALVSLVELDVRVRPHGELGHRLATAIDALGETLATHGFLGGETYCLGDSPLVLATALTTTFEPDAASSAWEVRAAPSITDEGEYGPVPEGARDIRVYTRVDTRLMFEDFFLKLERWAGARP</sequence>
<dbReference type="Proteomes" id="UP001157160">
    <property type="component" value="Unassembled WGS sequence"/>
</dbReference>
<keyword evidence="5" id="KW-1185">Reference proteome</keyword>
<evidence type="ECO:0000256" key="1">
    <source>
        <dbReference type="ARBA" id="ARBA00022801"/>
    </source>
</evidence>
<reference evidence="4 5" key="1">
    <citation type="journal article" date="2014" name="Int. J. Syst. Evol. Microbiol.">
        <title>Complete genome sequence of Corynebacterium casei LMG S-19264T (=DSM 44701T), isolated from a smear-ripened cheese.</title>
        <authorList>
            <consortium name="US DOE Joint Genome Institute (JGI-PGF)"/>
            <person name="Walter F."/>
            <person name="Albersmeier A."/>
            <person name="Kalinowski J."/>
            <person name="Ruckert C."/>
        </authorList>
    </citation>
    <scope>NUCLEOTIDE SEQUENCE [LARGE SCALE GENOMIC DNA]</scope>
    <source>
        <strain evidence="4 5">NBRC 112289</strain>
    </source>
</reference>
<dbReference type="PANTHER" id="PTHR12304">
    <property type="entry name" value="INOSINE-URIDINE PREFERRING NUCLEOSIDE HYDROLASE"/>
    <property type="match status" value="1"/>
</dbReference>
<dbReference type="PANTHER" id="PTHR12304:SF4">
    <property type="entry name" value="URIDINE NUCLEOSIDASE"/>
    <property type="match status" value="1"/>
</dbReference>
<keyword evidence="2" id="KW-0326">Glycosidase</keyword>
<evidence type="ECO:0000313" key="4">
    <source>
        <dbReference type="EMBL" id="GMA29109.1"/>
    </source>
</evidence>
<evidence type="ECO:0000259" key="3">
    <source>
        <dbReference type="Pfam" id="PF01156"/>
    </source>
</evidence>
<accession>A0AA37UF47</accession>
<dbReference type="GO" id="GO:0005829">
    <property type="term" value="C:cytosol"/>
    <property type="evidence" value="ECO:0007669"/>
    <property type="project" value="TreeGrafter"/>
</dbReference>
<dbReference type="InterPro" id="IPR036452">
    <property type="entry name" value="Ribo_hydro-like"/>
</dbReference>
<keyword evidence="1" id="KW-0378">Hydrolase</keyword>
<dbReference type="SUPFAM" id="SSF53590">
    <property type="entry name" value="Nucleoside hydrolase"/>
    <property type="match status" value="1"/>
</dbReference>
<evidence type="ECO:0000313" key="5">
    <source>
        <dbReference type="Proteomes" id="UP001157160"/>
    </source>
</evidence>
<dbReference type="RefSeq" id="WP_284232905.1">
    <property type="nucleotide sequence ID" value="NZ_BSUL01000001.1"/>
</dbReference>
<dbReference type="InterPro" id="IPR023186">
    <property type="entry name" value="IUNH"/>
</dbReference>
<dbReference type="GO" id="GO:0008477">
    <property type="term" value="F:purine nucleosidase activity"/>
    <property type="evidence" value="ECO:0007669"/>
    <property type="project" value="TreeGrafter"/>
</dbReference>
<dbReference type="Gene3D" id="3.90.245.10">
    <property type="entry name" value="Ribonucleoside hydrolase-like"/>
    <property type="match status" value="1"/>
</dbReference>
<evidence type="ECO:0000256" key="2">
    <source>
        <dbReference type="ARBA" id="ARBA00023295"/>
    </source>
</evidence>
<feature type="domain" description="Inosine/uridine-preferring nucleoside hydrolase" evidence="3">
    <location>
        <begin position="13"/>
        <end position="253"/>
    </location>
</feature>